<dbReference type="Proteomes" id="UP000184536">
    <property type="component" value="Unassembled WGS sequence"/>
</dbReference>
<name>A0A1M6F977_9FIRM</name>
<accession>A0A1M6F977</accession>
<dbReference type="STRING" id="1121919.SAMN02745975_00954"/>
<gene>
    <name evidence="5" type="ORF">SAMN02745975_00954</name>
</gene>
<dbReference type="EMBL" id="FQZV01000010">
    <property type="protein sequence ID" value="SHI94257.1"/>
    <property type="molecule type" value="Genomic_DNA"/>
</dbReference>
<dbReference type="PANTHER" id="PTHR11361">
    <property type="entry name" value="DNA MISMATCH REPAIR PROTEIN MUTS FAMILY MEMBER"/>
    <property type="match status" value="1"/>
</dbReference>
<dbReference type="GO" id="GO:0030983">
    <property type="term" value="F:mismatched DNA binding"/>
    <property type="evidence" value="ECO:0007669"/>
    <property type="project" value="InterPro"/>
</dbReference>
<dbReference type="InterPro" id="IPR000432">
    <property type="entry name" value="DNA_mismatch_repair_MutS_C"/>
</dbReference>
<protein>
    <submittedName>
        <fullName evidence="5">MutS domain V</fullName>
    </submittedName>
</protein>
<organism evidence="5 6">
    <name type="scientific">Geosporobacter subterraneus DSM 17957</name>
    <dbReference type="NCBI Taxonomy" id="1121919"/>
    <lineage>
        <taxon>Bacteria</taxon>
        <taxon>Bacillati</taxon>
        <taxon>Bacillota</taxon>
        <taxon>Clostridia</taxon>
        <taxon>Peptostreptococcales</taxon>
        <taxon>Thermotaleaceae</taxon>
        <taxon>Geosporobacter</taxon>
    </lineage>
</organism>
<evidence type="ECO:0000256" key="3">
    <source>
        <dbReference type="ARBA" id="ARBA00023125"/>
    </source>
</evidence>
<keyword evidence="3" id="KW-0238">DNA-binding</keyword>
<keyword evidence="2" id="KW-0067">ATP-binding</keyword>
<feature type="domain" description="DNA mismatch repair proteins mutS family" evidence="4">
    <location>
        <begin position="2"/>
        <end position="137"/>
    </location>
</feature>
<reference evidence="6" key="1">
    <citation type="submission" date="2016-11" db="EMBL/GenBank/DDBJ databases">
        <authorList>
            <person name="Varghese N."/>
            <person name="Submissions S."/>
        </authorList>
    </citation>
    <scope>NUCLEOTIDE SEQUENCE [LARGE SCALE GENOMIC DNA]</scope>
    <source>
        <strain evidence="6">DSM 17957</strain>
    </source>
</reference>
<dbReference type="Gene3D" id="3.40.50.300">
    <property type="entry name" value="P-loop containing nucleotide triphosphate hydrolases"/>
    <property type="match status" value="1"/>
</dbReference>
<evidence type="ECO:0000256" key="1">
    <source>
        <dbReference type="ARBA" id="ARBA00022741"/>
    </source>
</evidence>
<dbReference type="GO" id="GO:0005829">
    <property type="term" value="C:cytosol"/>
    <property type="evidence" value="ECO:0007669"/>
    <property type="project" value="TreeGrafter"/>
</dbReference>
<dbReference type="Pfam" id="PF00488">
    <property type="entry name" value="MutS_V"/>
    <property type="match status" value="1"/>
</dbReference>
<dbReference type="InterPro" id="IPR045076">
    <property type="entry name" value="MutS"/>
</dbReference>
<sequence length="151" mass="17243">MRISDNLEKSISSFYGELLGIKRIVEATKTEGQVLFLLDEIFKGTNSHDRHMGAKLLIRQLYDNGAIGLVSTHDLELGELERESHGAVKNYHFQEHYKDNQIYFDYKLRPSISTTRNALYLMRMAGVEVEDREDWSGEKHGSRGQAVTPIG</sequence>
<evidence type="ECO:0000256" key="2">
    <source>
        <dbReference type="ARBA" id="ARBA00022840"/>
    </source>
</evidence>
<dbReference type="SMART" id="SM00534">
    <property type="entry name" value="MUTSac"/>
    <property type="match status" value="1"/>
</dbReference>
<evidence type="ECO:0000313" key="6">
    <source>
        <dbReference type="Proteomes" id="UP000184536"/>
    </source>
</evidence>
<dbReference type="GO" id="GO:0005524">
    <property type="term" value="F:ATP binding"/>
    <property type="evidence" value="ECO:0007669"/>
    <property type="project" value="UniProtKB-KW"/>
</dbReference>
<keyword evidence="6" id="KW-1185">Reference proteome</keyword>
<evidence type="ECO:0000313" key="5">
    <source>
        <dbReference type="EMBL" id="SHI94257.1"/>
    </source>
</evidence>
<dbReference type="AlphaFoldDB" id="A0A1M6F977"/>
<dbReference type="SUPFAM" id="SSF52540">
    <property type="entry name" value="P-loop containing nucleoside triphosphate hydrolases"/>
    <property type="match status" value="1"/>
</dbReference>
<evidence type="ECO:0000259" key="4">
    <source>
        <dbReference type="SMART" id="SM00534"/>
    </source>
</evidence>
<dbReference type="InterPro" id="IPR027417">
    <property type="entry name" value="P-loop_NTPase"/>
</dbReference>
<dbReference type="GO" id="GO:0140664">
    <property type="term" value="F:ATP-dependent DNA damage sensor activity"/>
    <property type="evidence" value="ECO:0007669"/>
    <property type="project" value="InterPro"/>
</dbReference>
<dbReference type="GO" id="GO:0006298">
    <property type="term" value="P:mismatch repair"/>
    <property type="evidence" value="ECO:0007669"/>
    <property type="project" value="InterPro"/>
</dbReference>
<dbReference type="PANTHER" id="PTHR11361:SF99">
    <property type="entry name" value="DNA MISMATCH REPAIR PROTEIN"/>
    <property type="match status" value="1"/>
</dbReference>
<keyword evidence="1" id="KW-0547">Nucleotide-binding</keyword>
<proteinExistence type="predicted"/>
<dbReference type="OrthoDB" id="9802448at2"/>